<proteinExistence type="predicted"/>
<sequence length="82" mass="8591">MPDDTVTAHFHGGPFDGGSLPVGEDDLHDLVAIETTSDGPRLQGPLAEEDDHGDRDVYRLSPAASGLEGDVEYAYVAPLDAG</sequence>
<name>A0A6J7H270_9ZZZZ</name>
<feature type="region of interest" description="Disordered" evidence="1">
    <location>
        <begin position="1"/>
        <end position="20"/>
    </location>
</feature>
<evidence type="ECO:0000313" key="2">
    <source>
        <dbReference type="EMBL" id="CAB4913056.1"/>
    </source>
</evidence>
<reference evidence="2" key="1">
    <citation type="submission" date="2020-05" db="EMBL/GenBank/DDBJ databases">
        <authorList>
            <person name="Chiriac C."/>
            <person name="Salcher M."/>
            <person name="Ghai R."/>
            <person name="Kavagutti S V."/>
        </authorList>
    </citation>
    <scope>NUCLEOTIDE SEQUENCE</scope>
</reference>
<organism evidence="2">
    <name type="scientific">freshwater metagenome</name>
    <dbReference type="NCBI Taxonomy" id="449393"/>
    <lineage>
        <taxon>unclassified sequences</taxon>
        <taxon>metagenomes</taxon>
        <taxon>ecological metagenomes</taxon>
    </lineage>
</organism>
<dbReference type="EMBL" id="CAFBMK010000067">
    <property type="protein sequence ID" value="CAB4913056.1"/>
    <property type="molecule type" value="Genomic_DNA"/>
</dbReference>
<accession>A0A6J7H270</accession>
<gene>
    <name evidence="2" type="ORF">UFOPK3564_01382</name>
</gene>
<protein>
    <submittedName>
        <fullName evidence="2">Unannotated protein</fullName>
    </submittedName>
</protein>
<evidence type="ECO:0000256" key="1">
    <source>
        <dbReference type="SAM" id="MobiDB-lite"/>
    </source>
</evidence>
<dbReference type="AlphaFoldDB" id="A0A6J7H270"/>
<feature type="region of interest" description="Disordered" evidence="1">
    <location>
        <begin position="36"/>
        <end position="56"/>
    </location>
</feature>